<keyword evidence="2" id="KW-0812">Transmembrane</keyword>
<dbReference type="InterPro" id="IPR037645">
    <property type="entry name" value="KCT2"/>
</dbReference>
<evidence type="ECO:0000256" key="1">
    <source>
        <dbReference type="SAM" id="MobiDB-lite"/>
    </source>
</evidence>
<gene>
    <name evidence="3" type="ORF">Ocin01_00568</name>
</gene>
<accession>A0A1D2NLH0</accession>
<dbReference type="AlphaFoldDB" id="A0A1D2NLH0"/>
<feature type="compositionally biased region" description="Low complexity" evidence="1">
    <location>
        <begin position="337"/>
        <end position="349"/>
    </location>
</feature>
<keyword evidence="2" id="KW-1133">Transmembrane helix</keyword>
<dbReference type="Proteomes" id="UP000094527">
    <property type="component" value="Unassembled WGS sequence"/>
</dbReference>
<dbReference type="OrthoDB" id="5846619at2759"/>
<feature type="region of interest" description="Disordered" evidence="1">
    <location>
        <begin position="240"/>
        <end position="296"/>
    </location>
</feature>
<feature type="region of interest" description="Disordered" evidence="1">
    <location>
        <begin position="185"/>
        <end position="209"/>
    </location>
</feature>
<dbReference type="OMA" id="INDARKC"/>
<evidence type="ECO:0000256" key="2">
    <source>
        <dbReference type="SAM" id="Phobius"/>
    </source>
</evidence>
<dbReference type="PANTHER" id="PTHR16502">
    <property type="entry name" value="KERATINOCYTE-ASSOCIATED TRANSMEMBRANE PROTEIN 2"/>
    <property type="match status" value="1"/>
</dbReference>
<evidence type="ECO:0000313" key="3">
    <source>
        <dbReference type="EMBL" id="ODN06128.1"/>
    </source>
</evidence>
<feature type="compositionally biased region" description="Basic and acidic residues" evidence="1">
    <location>
        <begin position="382"/>
        <end position="396"/>
    </location>
</feature>
<feature type="region of interest" description="Disordered" evidence="1">
    <location>
        <begin position="556"/>
        <end position="579"/>
    </location>
</feature>
<keyword evidence="4" id="KW-1185">Reference proteome</keyword>
<dbReference type="EMBL" id="LJIJ01000010">
    <property type="protein sequence ID" value="ODN06128.1"/>
    <property type="molecule type" value="Genomic_DNA"/>
</dbReference>
<name>A0A1D2NLH0_ORCCI</name>
<keyword evidence="2" id="KW-0472">Membrane</keyword>
<feature type="region of interest" description="Disordered" evidence="1">
    <location>
        <begin position="327"/>
        <end position="493"/>
    </location>
</feature>
<comment type="caution">
    <text evidence="3">The sequence shown here is derived from an EMBL/GenBank/DDBJ whole genome shotgun (WGS) entry which is preliminary data.</text>
</comment>
<protein>
    <submittedName>
        <fullName evidence="3">Trans-Golgi network integral membrane protein 2</fullName>
    </submittedName>
</protein>
<dbReference type="STRING" id="48709.A0A1D2NLH0"/>
<proteinExistence type="predicted"/>
<evidence type="ECO:0000313" key="4">
    <source>
        <dbReference type="Proteomes" id="UP000094527"/>
    </source>
</evidence>
<organism evidence="3 4">
    <name type="scientific">Orchesella cincta</name>
    <name type="common">Springtail</name>
    <name type="synonym">Podura cincta</name>
    <dbReference type="NCBI Taxonomy" id="48709"/>
    <lineage>
        <taxon>Eukaryota</taxon>
        <taxon>Metazoa</taxon>
        <taxon>Ecdysozoa</taxon>
        <taxon>Arthropoda</taxon>
        <taxon>Hexapoda</taxon>
        <taxon>Collembola</taxon>
        <taxon>Entomobryomorpha</taxon>
        <taxon>Entomobryoidea</taxon>
        <taxon>Orchesellidae</taxon>
        <taxon>Orchesellinae</taxon>
        <taxon>Orchesella</taxon>
    </lineage>
</organism>
<dbReference type="PANTHER" id="PTHR16502:SF0">
    <property type="entry name" value="KERATINOCYTE-ASSOCIATED TRANSMEMBRANE PROTEIN 2"/>
    <property type="match status" value="1"/>
</dbReference>
<reference evidence="3 4" key="1">
    <citation type="journal article" date="2016" name="Genome Biol. Evol.">
        <title>Gene Family Evolution Reflects Adaptation to Soil Environmental Stressors in the Genome of the Collembolan Orchesella cincta.</title>
        <authorList>
            <person name="Faddeeva-Vakhrusheva A."/>
            <person name="Derks M.F."/>
            <person name="Anvar S.Y."/>
            <person name="Agamennone V."/>
            <person name="Suring W."/>
            <person name="Smit S."/>
            <person name="van Straalen N.M."/>
            <person name="Roelofs D."/>
        </authorList>
    </citation>
    <scope>NUCLEOTIDE SEQUENCE [LARGE SCALE GENOMIC DNA]</scope>
    <source>
        <tissue evidence="3">Mixed pool</tissue>
    </source>
</reference>
<feature type="transmembrane region" description="Helical" evidence="2">
    <location>
        <begin position="522"/>
        <end position="540"/>
    </location>
</feature>
<feature type="compositionally biased region" description="Polar residues" evidence="1">
    <location>
        <begin position="397"/>
        <end position="412"/>
    </location>
</feature>
<sequence length="579" mass="62726">MAVVLFISKTDVNSAPTSVISEASKNVTFWDSLYNSTGQGCDFVPRVNTVYENTIRSKINTACNNTTSGDVRDLKKSSSSLSGVCTSLQSLFPVLCKSSLSKVPSLKINTSVDLKEINGLGVEKVCERLKDAVQSISKSQSLDDKSGADGMVLFLQTEGTNNDLECSKVCKNTPKDVVEDIELQAEASPVNTKPSLEPSLNIPNSDDSVKPAQLLKEETSSAISTPKIVEVSTLPSQVVNANDANQNVEDKNKPVGAVTEKSKDATPSKTVKVAVDPSAPTEKIESSKGSSPLASVSESVVVVAESDPYKEKLSPVSEIAVPSTNTLAEAHKEEIKSQQQQSSKTSSTTVASVDRGRNEFNDLPIPPIGNEKKTIKSSTAFPKEEMKTQNSEKKIDQTTGNGSPQLHVSSLDDNLPSPPVNEPKKTKVPIENPNSPKKTDDVDAGEEEQDDYKFEEDLDTGADKPPVSSKKEVDPEISNFDDDTSFKPSKSRFSNSFGNGLPYEGRGTTINVSLNETEDTGFFNYFLFCVTLVGLLYLVIHNKKKLIAYVVEGKRPRGRSTGRRSSTGSQYRRLENNFD</sequence>
<feature type="compositionally biased region" description="Acidic residues" evidence="1">
    <location>
        <begin position="442"/>
        <end position="460"/>
    </location>
</feature>